<feature type="transmembrane region" description="Helical" evidence="1">
    <location>
        <begin position="42"/>
        <end position="63"/>
    </location>
</feature>
<reference evidence="2" key="1">
    <citation type="submission" date="2024-06" db="EMBL/GenBank/DDBJ databases">
        <title>Whole Genome Sequence of Streptococcus sp. strain SN-1.</title>
        <authorList>
            <person name="Saito M."/>
            <person name="Kuwahara N."/>
            <person name="Senpuku H."/>
        </authorList>
    </citation>
    <scope>NUCLEOTIDE SEQUENCE</scope>
    <source>
        <strain evidence="2">SN-1</strain>
    </source>
</reference>
<organism evidence="2">
    <name type="scientific">Streptococcus sp. SN-1</name>
    <dbReference type="NCBI Taxonomy" id="3074854"/>
    <lineage>
        <taxon>Bacteria</taxon>
        <taxon>Bacillati</taxon>
        <taxon>Bacillota</taxon>
        <taxon>Bacilli</taxon>
        <taxon>Lactobacillales</taxon>
        <taxon>Streptococcaceae</taxon>
        <taxon>Streptococcus</taxon>
    </lineage>
</organism>
<evidence type="ECO:0000256" key="1">
    <source>
        <dbReference type="SAM" id="Phobius"/>
    </source>
</evidence>
<keyword evidence="1" id="KW-0472">Membrane</keyword>
<dbReference type="AlphaFoldDB" id="A0AAT9FYR2"/>
<gene>
    <name evidence="2" type="ORF">MASAN616_02040</name>
</gene>
<accession>A0AAT9FYR2</accession>
<sequence length="72" mass="7917">MVGVMYVLVSFFLARTSPNISPVTSANSLIWEGNREGVVLQQPAILSIIVLGLSLLVLSFLSIKSWLRKVDE</sequence>
<protein>
    <submittedName>
        <fullName evidence="2">Uncharacterized protein</fullName>
    </submittedName>
</protein>
<dbReference type="EMBL" id="AP028929">
    <property type="protein sequence ID" value="BET04341.1"/>
    <property type="molecule type" value="Genomic_DNA"/>
</dbReference>
<keyword evidence="1" id="KW-0812">Transmembrane</keyword>
<proteinExistence type="predicted"/>
<evidence type="ECO:0000313" key="2">
    <source>
        <dbReference type="EMBL" id="BET04341.1"/>
    </source>
</evidence>
<keyword evidence="1" id="KW-1133">Transmembrane helix</keyword>
<name>A0AAT9FYR2_9STRE</name>